<sequence length="491" mass="58412">MKTVNLIFPHQLHPDSPLLDNGNPVYLVEEYLFFKQYKFHKQKLIFHRASMKAYEDYLKNKKVKVDYLSSTSETSDIRKLIPQLAEDKVKKIFLIDPTDNWLEKRIKNACADVGIELEMHESLLFLNTKADLEEYFGKKKRYFQADFYEQQRKNRGILMEGKKPYGGKWSFDSENRKKYPRKKKPPKVQWPKENKYVAEAKRYVDMHFHENYGFLDNSPHYPMTFRAAEVWFEEFLEERFLEFGPYEDAMVQEENILHHSVLTPLLNVGLLSPQQVLNRAIAYAAKHDVPLNSLEGFVRQIMGWREFIRGVYEWDGSAERTRNFWGFQRKIPKAFWEGKTGVVPIDNTVQKTLKAAYNHHIERLMVLGNFMLLCEFDPDEVYRWFMEMYIDAYDWVMVPNVYGMSQFADGGLMATKPYISGSNYLKKMSDFPKGDWEEIWDALFWRFMHVHRDFLGQNHRLKMLLSTLDRMSKEKREKLLSRAESFLKGFG</sequence>
<dbReference type="Pfam" id="PF04244">
    <property type="entry name" value="DPRP"/>
    <property type="match status" value="1"/>
</dbReference>
<dbReference type="Gene3D" id="3.40.50.620">
    <property type="entry name" value="HUPs"/>
    <property type="match status" value="1"/>
</dbReference>
<dbReference type="InterPro" id="IPR036134">
    <property type="entry name" value="Crypto/Photolyase_FAD-like_sf"/>
</dbReference>
<dbReference type="Gene3D" id="1.10.10.1710">
    <property type="entry name" value="Deoxyribodipyrimidine photolyase-related"/>
    <property type="match status" value="1"/>
</dbReference>
<comment type="caution">
    <text evidence="2">The sequence shown here is derived from an EMBL/GenBank/DDBJ whole genome shotgun (WGS) entry which is preliminary data.</text>
</comment>
<evidence type="ECO:0000256" key="1">
    <source>
        <dbReference type="SAM" id="MobiDB-lite"/>
    </source>
</evidence>
<protein>
    <submittedName>
        <fullName evidence="2">Cryptochrome/photolyase family protein</fullName>
    </submittedName>
</protein>
<gene>
    <name evidence="2" type="ORF">IFO69_12685</name>
</gene>
<evidence type="ECO:0000313" key="2">
    <source>
        <dbReference type="EMBL" id="MBD8489604.1"/>
    </source>
</evidence>
<dbReference type="EMBL" id="JACYTQ010000004">
    <property type="protein sequence ID" value="MBD8489604.1"/>
    <property type="molecule type" value="Genomic_DNA"/>
</dbReference>
<feature type="region of interest" description="Disordered" evidence="1">
    <location>
        <begin position="169"/>
        <end position="188"/>
    </location>
</feature>
<dbReference type="InterPro" id="IPR052551">
    <property type="entry name" value="UV-DNA_repair_photolyase"/>
</dbReference>
<dbReference type="PANTHER" id="PTHR38657:SF1">
    <property type="entry name" value="SLR1343 PROTEIN"/>
    <property type="match status" value="1"/>
</dbReference>
<dbReference type="InterPro" id="IPR014729">
    <property type="entry name" value="Rossmann-like_a/b/a_fold"/>
</dbReference>
<dbReference type="InterPro" id="IPR007357">
    <property type="entry name" value="PhrB-like"/>
</dbReference>
<dbReference type="Gene3D" id="1.25.40.80">
    <property type="match status" value="1"/>
</dbReference>
<dbReference type="PANTHER" id="PTHR38657">
    <property type="entry name" value="SLR1343 PROTEIN"/>
    <property type="match status" value="1"/>
</dbReference>
<dbReference type="Proteomes" id="UP000647133">
    <property type="component" value="Unassembled WGS sequence"/>
</dbReference>
<proteinExistence type="predicted"/>
<dbReference type="RefSeq" id="WP_192010496.1">
    <property type="nucleotide sequence ID" value="NZ_JACYTQ010000004.1"/>
</dbReference>
<accession>A0ABR9APT0</accession>
<dbReference type="SUPFAM" id="SSF48173">
    <property type="entry name" value="Cryptochrome/photolyase FAD-binding domain"/>
    <property type="match status" value="1"/>
</dbReference>
<dbReference type="Gene3D" id="1.10.579.10">
    <property type="entry name" value="DNA Cyclobutane Dipyrimidine Photolyase, subunit A, domain 3"/>
    <property type="match status" value="1"/>
</dbReference>
<reference evidence="2 3" key="1">
    <citation type="submission" date="2020-09" db="EMBL/GenBank/DDBJ databases">
        <title>Echinicola sp. CAU 1574 isolated from sand of Sido Beach.</title>
        <authorList>
            <person name="Kim W."/>
        </authorList>
    </citation>
    <scope>NUCLEOTIDE SEQUENCE [LARGE SCALE GENOMIC DNA]</scope>
    <source>
        <strain evidence="2 3">CAU 1574</strain>
    </source>
</reference>
<keyword evidence="3" id="KW-1185">Reference proteome</keyword>
<evidence type="ECO:0000313" key="3">
    <source>
        <dbReference type="Proteomes" id="UP000647133"/>
    </source>
</evidence>
<organism evidence="2 3">
    <name type="scientific">Echinicola arenosa</name>
    <dbReference type="NCBI Taxonomy" id="2774144"/>
    <lineage>
        <taxon>Bacteria</taxon>
        <taxon>Pseudomonadati</taxon>
        <taxon>Bacteroidota</taxon>
        <taxon>Cytophagia</taxon>
        <taxon>Cytophagales</taxon>
        <taxon>Cyclobacteriaceae</taxon>
        <taxon>Echinicola</taxon>
    </lineage>
</organism>
<name>A0ABR9APT0_9BACT</name>